<dbReference type="KEGG" id="alam:RT761_01318"/>
<keyword evidence="3" id="KW-1185">Reference proteome</keyword>
<dbReference type="PANTHER" id="PTHR30548">
    <property type="entry name" value="2-HYDROXYGLUTARYL-COA DEHYDRATASE, D-COMPONENT-RELATED"/>
    <property type="match status" value="1"/>
</dbReference>
<keyword evidence="2" id="KW-0456">Lyase</keyword>
<dbReference type="Gene3D" id="3.40.50.11900">
    <property type="match status" value="1"/>
</dbReference>
<dbReference type="GO" id="GO:0016829">
    <property type="term" value="F:lyase activity"/>
    <property type="evidence" value="ECO:0007669"/>
    <property type="project" value="UniProtKB-KW"/>
</dbReference>
<accession>A0A7T1ALG5</accession>
<dbReference type="InterPro" id="IPR010327">
    <property type="entry name" value="FldB/FldC_alpha/beta"/>
</dbReference>
<evidence type="ECO:0000313" key="2">
    <source>
        <dbReference type="EMBL" id="QPM68104.1"/>
    </source>
</evidence>
<dbReference type="RefSeq" id="WP_218113264.1">
    <property type="nucleotide sequence ID" value="NZ_CP065383.1"/>
</dbReference>
<dbReference type="Proteomes" id="UP000594463">
    <property type="component" value="Chromosome"/>
</dbReference>
<sequence length="411" mass="48039">MNLKTSTALSLARFFANRKSLFHLLKFYEWWLKRKFSEPTLPQTSYQLTIKTVRELYSHSRPVIWSSLFFPCEFIHAIGAIPFYPEITIGLVAALGFSNIPLESAEKNWYSQDLCSYHRAGVGMSLLKLFPRPDCLVATTSICRGTAGFFRSLADIWKIPCFLIDVPYQTTPEANNYVKNQLSSITSHISSQLNCQFRWEDAFSLSNSTVKTIQQIEALRKQKNFAIQPPTKNLDYLPYYFQFLGSPVSKLFFEKFLFHLQKLEKSPTKFHRLVWLHLKPFYPNQLTALLNEYHFDVVYDEFASVFWKPLEPEKPFESLTNKIISSQNLTVPEKRIDRVLHWCDQFQADGVIQFNQWGCRQSQGMNFLLKNTLQQKGYPVLLLDGDHIDKKFYSEEQLRTRIEAFHEMLEG</sequence>
<gene>
    <name evidence="2" type="primary">fldB</name>
    <name evidence="2" type="ORF">RT761_01318</name>
</gene>
<evidence type="ECO:0000256" key="1">
    <source>
        <dbReference type="ARBA" id="ARBA00005806"/>
    </source>
</evidence>
<dbReference type="Pfam" id="PF06050">
    <property type="entry name" value="HGD-D"/>
    <property type="match status" value="1"/>
</dbReference>
<reference evidence="2 3" key="1">
    <citation type="journal article" date="2021" name="Nat. Commun.">
        <title>Isolation of a member of the candidate phylum Atribacteria reveals a unique cell membrane structure.</title>
        <authorList>
            <person name="Taiki K."/>
            <person name="Nobu M.K."/>
            <person name="Kusada H."/>
            <person name="Meng X.-Y."/>
            <person name="Hosoki N."/>
            <person name="Uematsu K."/>
            <person name="Yoshioka H."/>
            <person name="Kamagata Y."/>
            <person name="Tamaki H."/>
        </authorList>
    </citation>
    <scope>NUCLEOTIDE SEQUENCE [LARGE SCALE GENOMIC DNA]</scope>
    <source>
        <strain evidence="2 3">RT761</strain>
    </source>
</reference>
<comment type="similarity">
    <text evidence="1">Belongs to the FldB/FldC dehydratase alpha/beta subunit family.</text>
</comment>
<name>A0A7T1ALG5_ATRLM</name>
<dbReference type="PANTHER" id="PTHR30548:SF2">
    <property type="entry name" value="2-HYDROXYACYL-COA DEHYDRATASE,D-COMPONENT"/>
    <property type="match status" value="1"/>
</dbReference>
<organism evidence="2 3">
    <name type="scientific">Atribacter laminatus</name>
    <dbReference type="NCBI Taxonomy" id="2847778"/>
    <lineage>
        <taxon>Bacteria</taxon>
        <taxon>Pseudomonadati</taxon>
        <taxon>Atribacterota</taxon>
        <taxon>Atribacteria</taxon>
        <taxon>Atribacterales</taxon>
        <taxon>Atribacteraceae</taxon>
        <taxon>Atribacter</taxon>
    </lineage>
</organism>
<dbReference type="EC" id="4.2.1.-" evidence="2"/>
<protein>
    <submittedName>
        <fullName evidence="2">(R)-phenyllactyl-CoA dehydratase alpha subunit</fullName>
        <ecNumber evidence="2">4.2.1.-</ecNumber>
    </submittedName>
</protein>
<dbReference type="AlphaFoldDB" id="A0A7T1ALG5"/>
<evidence type="ECO:0000313" key="3">
    <source>
        <dbReference type="Proteomes" id="UP000594463"/>
    </source>
</evidence>
<dbReference type="EMBL" id="CP065383">
    <property type="protein sequence ID" value="QPM68104.1"/>
    <property type="molecule type" value="Genomic_DNA"/>
</dbReference>
<proteinExistence type="inferred from homology"/>
<dbReference type="Gene3D" id="3.40.50.11890">
    <property type="match status" value="1"/>
</dbReference>